<reference evidence="3" key="1">
    <citation type="journal article" date="2008" name="Nature">
        <title>The amphioxus genome and the evolution of the chordate karyotype.</title>
        <authorList>
            <consortium name="US DOE Joint Genome Institute (JGI-PGF)"/>
            <person name="Putnam N.H."/>
            <person name="Butts T."/>
            <person name="Ferrier D.E.K."/>
            <person name="Furlong R.F."/>
            <person name="Hellsten U."/>
            <person name="Kawashima T."/>
            <person name="Robinson-Rechavi M."/>
            <person name="Shoguchi E."/>
            <person name="Terry A."/>
            <person name="Yu J.-K."/>
            <person name="Benito-Gutierrez E.L."/>
            <person name="Dubchak I."/>
            <person name="Garcia-Fernandez J."/>
            <person name="Gibson-Brown J.J."/>
            <person name="Grigoriev I.V."/>
            <person name="Horton A.C."/>
            <person name="de Jong P.J."/>
            <person name="Jurka J."/>
            <person name="Kapitonov V.V."/>
            <person name="Kohara Y."/>
            <person name="Kuroki Y."/>
            <person name="Lindquist E."/>
            <person name="Lucas S."/>
            <person name="Osoegawa K."/>
            <person name="Pennacchio L.A."/>
            <person name="Salamov A.A."/>
            <person name="Satou Y."/>
            <person name="Sauka-Spengler T."/>
            <person name="Schmutz J."/>
            <person name="Shin-I T."/>
            <person name="Toyoda A."/>
            <person name="Bronner-Fraser M."/>
            <person name="Fujiyama A."/>
            <person name="Holland L.Z."/>
            <person name="Holland P.W.H."/>
            <person name="Satoh N."/>
            <person name="Rokhsar D.S."/>
        </authorList>
    </citation>
    <scope>NUCLEOTIDE SEQUENCE [LARGE SCALE GENOMIC DNA]</scope>
    <source>
        <strain evidence="3">S238N-H82</strain>
        <tissue evidence="3">Testes</tissue>
    </source>
</reference>
<organism evidence="3">
    <name type="scientific">Branchiostoma floridae</name>
    <name type="common">Florida lancelet</name>
    <name type="synonym">Amphioxus</name>
    <dbReference type="NCBI Taxonomy" id="7739"/>
    <lineage>
        <taxon>Eukaryota</taxon>
        <taxon>Metazoa</taxon>
        <taxon>Chordata</taxon>
        <taxon>Cephalochordata</taxon>
        <taxon>Leptocardii</taxon>
        <taxon>Amphioxiformes</taxon>
        <taxon>Branchiostomatidae</taxon>
        <taxon>Branchiostoma</taxon>
    </lineage>
</organism>
<protein>
    <submittedName>
        <fullName evidence="3">Uncharacterized protein</fullName>
    </submittedName>
</protein>
<dbReference type="EMBL" id="GG666451">
    <property type="protein sequence ID" value="EEN69822.1"/>
    <property type="molecule type" value="Genomic_DNA"/>
</dbReference>
<name>C3XPF1_BRAFL</name>
<evidence type="ECO:0000256" key="1">
    <source>
        <dbReference type="SAM" id="MobiDB-lite"/>
    </source>
</evidence>
<keyword evidence="2" id="KW-0732">Signal</keyword>
<feature type="signal peptide" evidence="2">
    <location>
        <begin position="1"/>
        <end position="38"/>
    </location>
</feature>
<evidence type="ECO:0000313" key="3">
    <source>
        <dbReference type="EMBL" id="EEN69822.1"/>
    </source>
</evidence>
<proteinExistence type="predicted"/>
<sequence length="317" mass="35488">MDSKASRRSERMGRLKFGAVWCCLAAILLLEQLPVCSPEVDETDGGYGSGSDPDRTFVVVRRHRSSQNNNNLEDEHYESSTGSGADSIEDSYIISPLQFSPSAAAPFTPSDVMSNGSDFFFAPIVIEKMTEPPSELLSRTRRTSLLPDVGTEKEYFFRRDFPPTGASEEVEQSWYADYEYEDGEMPQNDEPYKPGTPEEDVHIVSCQMDVACNPNDPLAKCTCKNQIEAFGEARCIIPKARVSHISMANSGKMNVFCVGVTLTPPDSDSDYEMQTRCKYYGGNNEKYKVYVTKKVELDELSATEKVRYRACLEPLKD</sequence>
<gene>
    <name evidence="3" type="ORF">BRAFLDRAFT_72064</name>
</gene>
<dbReference type="InParanoid" id="C3XPF1"/>
<feature type="region of interest" description="Disordered" evidence="1">
    <location>
        <begin position="63"/>
        <end position="85"/>
    </location>
</feature>
<evidence type="ECO:0000256" key="2">
    <source>
        <dbReference type="SAM" id="SignalP"/>
    </source>
</evidence>
<accession>C3XPF1</accession>
<feature type="chain" id="PRO_5002933009" evidence="2">
    <location>
        <begin position="39"/>
        <end position="317"/>
    </location>
</feature>
<dbReference type="AlphaFoldDB" id="C3XPF1"/>